<reference evidence="1" key="1">
    <citation type="journal article" date="2023" name="Mol. Biol. Evol.">
        <title>Third-Generation Sequencing Reveals the Adaptive Role of the Epigenome in Three Deep-Sea Polychaetes.</title>
        <authorList>
            <person name="Perez M."/>
            <person name="Aroh O."/>
            <person name="Sun Y."/>
            <person name="Lan Y."/>
            <person name="Juniper S.K."/>
            <person name="Young C.R."/>
            <person name="Angers B."/>
            <person name="Qian P.Y."/>
        </authorList>
    </citation>
    <scope>NUCLEOTIDE SEQUENCE</scope>
    <source>
        <strain evidence="1">P08H-3</strain>
    </source>
</reference>
<dbReference type="EMBL" id="JAODUP010001834">
    <property type="protein sequence ID" value="KAK2139372.1"/>
    <property type="molecule type" value="Genomic_DNA"/>
</dbReference>
<proteinExistence type="predicted"/>
<name>A0AAD9MLN8_9ANNE</name>
<keyword evidence="2" id="KW-1185">Reference proteome</keyword>
<gene>
    <name evidence="1" type="ORF">LSH36_1837g00000</name>
</gene>
<sequence>ASGYPEVVSEDVVSIRWLAVVYVPRVEKVCIMDKDPVRRDVQGDSRNVNGEYLRKALTGLDYVISQKTKEKILMTKTEGH</sequence>
<organism evidence="1 2">
    <name type="scientific">Paralvinella palmiformis</name>
    <dbReference type="NCBI Taxonomy" id="53620"/>
    <lineage>
        <taxon>Eukaryota</taxon>
        <taxon>Metazoa</taxon>
        <taxon>Spiralia</taxon>
        <taxon>Lophotrochozoa</taxon>
        <taxon>Annelida</taxon>
        <taxon>Polychaeta</taxon>
        <taxon>Sedentaria</taxon>
        <taxon>Canalipalpata</taxon>
        <taxon>Terebellida</taxon>
        <taxon>Terebelliformia</taxon>
        <taxon>Alvinellidae</taxon>
        <taxon>Paralvinella</taxon>
    </lineage>
</organism>
<evidence type="ECO:0000313" key="1">
    <source>
        <dbReference type="EMBL" id="KAK2139372.1"/>
    </source>
</evidence>
<protein>
    <submittedName>
        <fullName evidence="1">Uncharacterized protein</fullName>
    </submittedName>
</protein>
<comment type="caution">
    <text evidence="1">The sequence shown here is derived from an EMBL/GenBank/DDBJ whole genome shotgun (WGS) entry which is preliminary data.</text>
</comment>
<dbReference type="Proteomes" id="UP001208570">
    <property type="component" value="Unassembled WGS sequence"/>
</dbReference>
<evidence type="ECO:0000313" key="2">
    <source>
        <dbReference type="Proteomes" id="UP001208570"/>
    </source>
</evidence>
<dbReference type="AlphaFoldDB" id="A0AAD9MLN8"/>
<accession>A0AAD9MLN8</accession>
<feature type="non-terminal residue" evidence="1">
    <location>
        <position position="1"/>
    </location>
</feature>